<evidence type="ECO:0000313" key="2">
    <source>
        <dbReference type="EMBL" id="KAF6746717.1"/>
    </source>
</evidence>
<sequence>MSDQESEGLNICVFMYYGSDSSLGDGGLFEDAPLDNTPASARNSPLPPRPQRSSLRRAPTPVTYTSTDEEALAPLPIDDLLQLSGDDHIEHSAIGAVLLRRMERTVASFGLPPTEFMHMLKFCECLVSGSMVLATLFPGVFSPGDIDLYVSDTFKASVLGCLRRNGYTSVRSVFPWIQRGAPSTMPSFHPNAVAPASFGGFGPPSTVFPSAFPPQALQPALSNKGNADEILEIFEIHNDVGQKINVIVSVGQAILPLIRFHSTLVMNYISHHGVVVLHRLTLGRIGIKNLSPEGMSSRTKRCYAKYHKRGFHILGRAPDGHVCEKDGDCLQTPRSLFDEHVEHFKFPGYEDEPEHVLRLSEARILRWRSAAASSCKSSSVEECGFYLCNDQSRGTFFLYLNFSFLKLPSIMHFLTLIS</sequence>
<dbReference type="EMBL" id="JACGCI010000089">
    <property type="protein sequence ID" value="KAF6746717.1"/>
    <property type="molecule type" value="Genomic_DNA"/>
</dbReference>
<dbReference type="AlphaFoldDB" id="A0A8H6LZY6"/>
<keyword evidence="3" id="KW-1185">Reference proteome</keyword>
<name>A0A8H6LZY6_9AGAR</name>
<organism evidence="2 3">
    <name type="scientific">Ephemerocybe angulata</name>
    <dbReference type="NCBI Taxonomy" id="980116"/>
    <lineage>
        <taxon>Eukaryota</taxon>
        <taxon>Fungi</taxon>
        <taxon>Dikarya</taxon>
        <taxon>Basidiomycota</taxon>
        <taxon>Agaricomycotina</taxon>
        <taxon>Agaricomycetes</taxon>
        <taxon>Agaricomycetidae</taxon>
        <taxon>Agaricales</taxon>
        <taxon>Agaricineae</taxon>
        <taxon>Psathyrellaceae</taxon>
        <taxon>Ephemerocybe</taxon>
    </lineage>
</organism>
<dbReference type="Proteomes" id="UP000521943">
    <property type="component" value="Unassembled WGS sequence"/>
</dbReference>
<protein>
    <submittedName>
        <fullName evidence="2">Uncharacterized protein</fullName>
    </submittedName>
</protein>
<accession>A0A8H6LZY6</accession>
<proteinExistence type="predicted"/>
<evidence type="ECO:0000313" key="3">
    <source>
        <dbReference type="Proteomes" id="UP000521943"/>
    </source>
</evidence>
<gene>
    <name evidence="2" type="ORF">DFP72DRAFT_855075</name>
</gene>
<comment type="caution">
    <text evidence="2">The sequence shown here is derived from an EMBL/GenBank/DDBJ whole genome shotgun (WGS) entry which is preliminary data.</text>
</comment>
<feature type="region of interest" description="Disordered" evidence="1">
    <location>
        <begin position="28"/>
        <end position="63"/>
    </location>
</feature>
<reference evidence="2 3" key="1">
    <citation type="submission" date="2020-07" db="EMBL/GenBank/DDBJ databases">
        <title>Comparative genomics of pyrophilous fungi reveals a link between fire events and developmental genes.</title>
        <authorList>
            <consortium name="DOE Joint Genome Institute"/>
            <person name="Steindorff A.S."/>
            <person name="Carver A."/>
            <person name="Calhoun S."/>
            <person name="Stillman K."/>
            <person name="Liu H."/>
            <person name="Lipzen A."/>
            <person name="Pangilinan J."/>
            <person name="Labutti K."/>
            <person name="Bruns T.D."/>
            <person name="Grigoriev I.V."/>
        </authorList>
    </citation>
    <scope>NUCLEOTIDE SEQUENCE [LARGE SCALE GENOMIC DNA]</scope>
    <source>
        <strain evidence="2 3">CBS 144469</strain>
    </source>
</reference>
<evidence type="ECO:0000256" key="1">
    <source>
        <dbReference type="SAM" id="MobiDB-lite"/>
    </source>
</evidence>